<proteinExistence type="predicted"/>
<organism evidence="3 4">
    <name type="scientific">Mangrovibacter phragmitis</name>
    <dbReference type="NCBI Taxonomy" id="1691903"/>
    <lineage>
        <taxon>Bacteria</taxon>
        <taxon>Pseudomonadati</taxon>
        <taxon>Pseudomonadota</taxon>
        <taxon>Gammaproteobacteria</taxon>
        <taxon>Enterobacterales</taxon>
        <taxon>Enterobacteriaceae</taxon>
        <taxon>Mangrovibacter</taxon>
    </lineage>
</organism>
<dbReference type="RefSeq" id="WP_064593764.1">
    <property type="nucleotide sequence ID" value="NZ_CP134782.1"/>
</dbReference>
<dbReference type="STRING" id="1691903.A9B99_00940"/>
<dbReference type="Pfam" id="PF22658">
    <property type="entry name" value="YycE-like_N"/>
    <property type="match status" value="1"/>
</dbReference>
<dbReference type="Proteomes" id="UP000078225">
    <property type="component" value="Unassembled WGS sequence"/>
</dbReference>
<dbReference type="InterPro" id="IPR058998">
    <property type="entry name" value="YycE-like_N"/>
</dbReference>
<comment type="caution">
    <text evidence="3">The sequence shown here is derived from an EMBL/GenBank/DDBJ whole genome shotgun (WGS) entry which is preliminary data.</text>
</comment>
<dbReference type="AlphaFoldDB" id="A0A1B7L7M0"/>
<feature type="domain" description="YycE-like N-terminal" evidence="1">
    <location>
        <begin position="6"/>
        <end position="57"/>
    </location>
</feature>
<keyword evidence="4" id="KW-1185">Reference proteome</keyword>
<evidence type="ECO:0000259" key="1">
    <source>
        <dbReference type="Pfam" id="PF22658"/>
    </source>
</evidence>
<dbReference type="Gene3D" id="3.10.180.10">
    <property type="entry name" value="2,3-Dihydroxybiphenyl 1,2-Dioxygenase, domain 1"/>
    <property type="match status" value="1"/>
</dbReference>
<sequence>MNMPHLRIARPVTSLTQSETLYCTGLGLEVTGRFSEHNGFSGIMLSLPQAAWHLEFTVCHRHPVTPAPGSEDLLVLYYPDPTHWRQRCEKMRLAGFHAINSYNPYWDHHGQTFIDHDGYRTVIQQSAWPVTPSEQAVSQI</sequence>
<dbReference type="EMBL" id="LYRP01000001">
    <property type="protein sequence ID" value="OAT78333.1"/>
    <property type="molecule type" value="Genomic_DNA"/>
</dbReference>
<dbReference type="OrthoDB" id="8018325at2"/>
<dbReference type="SUPFAM" id="SSF54593">
    <property type="entry name" value="Glyoxalase/Bleomycin resistance protein/Dihydroxybiphenyl dioxygenase"/>
    <property type="match status" value="1"/>
</dbReference>
<evidence type="ECO:0000313" key="4">
    <source>
        <dbReference type="Proteomes" id="UP000078225"/>
    </source>
</evidence>
<dbReference type="CDD" id="cd06587">
    <property type="entry name" value="VOC"/>
    <property type="match status" value="1"/>
</dbReference>
<dbReference type="Pfam" id="PF22659">
    <property type="entry name" value="YycE-like_C"/>
    <property type="match status" value="1"/>
</dbReference>
<feature type="domain" description="YycE-like C-terminal" evidence="2">
    <location>
        <begin position="72"/>
        <end position="124"/>
    </location>
</feature>
<name>A0A1B7L7M0_9ENTR</name>
<dbReference type="InterPro" id="IPR029068">
    <property type="entry name" value="Glyas_Bleomycin-R_OHBP_Dase"/>
</dbReference>
<reference evidence="4" key="1">
    <citation type="submission" date="2016-05" db="EMBL/GenBank/DDBJ databases">
        <authorList>
            <person name="Behera P."/>
            <person name="Vaishampayan P."/>
            <person name="Singh N."/>
            <person name="Raina V."/>
            <person name="Suar M."/>
            <person name="Pattnaik A."/>
            <person name="Rastogi G."/>
        </authorList>
    </citation>
    <scope>NUCLEOTIDE SEQUENCE [LARGE SCALE GENOMIC DNA]</scope>
    <source>
        <strain evidence="4">MP23</strain>
    </source>
</reference>
<evidence type="ECO:0000313" key="3">
    <source>
        <dbReference type="EMBL" id="OAT78333.1"/>
    </source>
</evidence>
<accession>A0A1B7L7M0</accession>
<gene>
    <name evidence="3" type="ORF">A9B99_00940</name>
</gene>
<dbReference type="InterPro" id="IPR058997">
    <property type="entry name" value="YycE-like_C"/>
</dbReference>
<protein>
    <submittedName>
        <fullName evidence="3">Prolyl endopeptidase</fullName>
    </submittedName>
</protein>
<evidence type="ECO:0000259" key="2">
    <source>
        <dbReference type="Pfam" id="PF22659"/>
    </source>
</evidence>